<dbReference type="Gene3D" id="3.40.50.300">
    <property type="entry name" value="P-loop containing nucleotide triphosphate hydrolases"/>
    <property type="match status" value="1"/>
</dbReference>
<gene>
    <name evidence="5" type="ORF">ENS41_05755</name>
</gene>
<dbReference type="InterPro" id="IPR003593">
    <property type="entry name" value="AAA+_ATPase"/>
</dbReference>
<dbReference type="GO" id="GO:0016020">
    <property type="term" value="C:membrane"/>
    <property type="evidence" value="ECO:0007669"/>
    <property type="project" value="InterPro"/>
</dbReference>
<dbReference type="InterPro" id="IPR003439">
    <property type="entry name" value="ABC_transporter-like_ATP-bd"/>
</dbReference>
<dbReference type="InterPro" id="IPR027417">
    <property type="entry name" value="P-loop_NTPase"/>
</dbReference>
<dbReference type="InterPro" id="IPR005670">
    <property type="entry name" value="PstB-like"/>
</dbReference>
<dbReference type="CDD" id="cd03260">
    <property type="entry name" value="ABC_PstB_phosphate_transporter"/>
    <property type="match status" value="1"/>
</dbReference>
<dbReference type="PROSITE" id="PS00211">
    <property type="entry name" value="ABC_TRANSPORTER_1"/>
    <property type="match status" value="1"/>
</dbReference>
<evidence type="ECO:0000256" key="1">
    <source>
        <dbReference type="ARBA" id="ARBA00022448"/>
    </source>
</evidence>
<evidence type="ECO:0000256" key="3">
    <source>
        <dbReference type="ARBA" id="ARBA00022840"/>
    </source>
</evidence>
<proteinExistence type="predicted"/>
<sequence>MPEKLFFRNLHVTAGSGVVLRDITLPVAAGEILAIIGPAHSGKTTLLRVANRMIEDRRDLCRTGDVLLDGVEVRTLDADELRRRVGLIFATPVPLPGTIFDNVAYGPRLHGTRHKAQLNSVVEAALRAAFLWDEVKDRLHTSALRLSGGQQQRLCIARTMAVSPEVILMDEPCSGLDPISTSQIESAMRQLKARYTFVLVTNNVKQAARVADKVAFFLSGELVEFGTAEQLFTNPRDRRTDDYVSGRIG</sequence>
<keyword evidence="2" id="KW-0547">Nucleotide-binding</keyword>
<comment type="caution">
    <text evidence="5">The sequence shown here is derived from an EMBL/GenBank/DDBJ whole genome shotgun (WGS) entry which is preliminary data.</text>
</comment>
<dbReference type="PROSITE" id="PS50893">
    <property type="entry name" value="ABC_TRANSPORTER_2"/>
    <property type="match status" value="1"/>
</dbReference>
<name>A0A7C4CBQ1_UNCW3</name>
<protein>
    <submittedName>
        <fullName evidence="5">Phosphate ABC transporter ATP-binding protein</fullName>
    </submittedName>
</protein>
<dbReference type="EMBL" id="DSUT01000120">
    <property type="protein sequence ID" value="HGK28443.1"/>
    <property type="molecule type" value="Genomic_DNA"/>
</dbReference>
<dbReference type="PANTHER" id="PTHR43423">
    <property type="entry name" value="ABC TRANSPORTER I FAMILY MEMBER 17"/>
    <property type="match status" value="1"/>
</dbReference>
<dbReference type="GO" id="GO:0016887">
    <property type="term" value="F:ATP hydrolysis activity"/>
    <property type="evidence" value="ECO:0007669"/>
    <property type="project" value="InterPro"/>
</dbReference>
<dbReference type="Pfam" id="PF00005">
    <property type="entry name" value="ABC_tran"/>
    <property type="match status" value="1"/>
</dbReference>
<dbReference type="InterPro" id="IPR017871">
    <property type="entry name" value="ABC_transporter-like_CS"/>
</dbReference>
<keyword evidence="1" id="KW-0813">Transport</keyword>
<keyword evidence="3 5" id="KW-0067">ATP-binding</keyword>
<reference evidence="5" key="1">
    <citation type="journal article" date="2020" name="mSystems">
        <title>Genome- and Community-Level Interaction Insights into Carbon Utilization and Element Cycling Functions of Hydrothermarchaeota in Hydrothermal Sediment.</title>
        <authorList>
            <person name="Zhou Z."/>
            <person name="Liu Y."/>
            <person name="Xu W."/>
            <person name="Pan J."/>
            <person name="Luo Z.H."/>
            <person name="Li M."/>
        </authorList>
    </citation>
    <scope>NUCLEOTIDE SEQUENCE [LARGE SCALE GENOMIC DNA]</scope>
    <source>
        <strain evidence="5">SpSt-488</strain>
    </source>
</reference>
<evidence type="ECO:0000259" key="4">
    <source>
        <dbReference type="PROSITE" id="PS50893"/>
    </source>
</evidence>
<dbReference type="GO" id="GO:0005524">
    <property type="term" value="F:ATP binding"/>
    <property type="evidence" value="ECO:0007669"/>
    <property type="project" value="UniProtKB-KW"/>
</dbReference>
<evidence type="ECO:0000313" key="5">
    <source>
        <dbReference type="EMBL" id="HGK28443.1"/>
    </source>
</evidence>
<feature type="domain" description="ABC transporter" evidence="4">
    <location>
        <begin position="5"/>
        <end position="244"/>
    </location>
</feature>
<dbReference type="AlphaFoldDB" id="A0A7C4CBQ1"/>
<dbReference type="PANTHER" id="PTHR43423:SF1">
    <property type="entry name" value="ABC TRANSPORTER I FAMILY MEMBER 17"/>
    <property type="match status" value="1"/>
</dbReference>
<dbReference type="SUPFAM" id="SSF52540">
    <property type="entry name" value="P-loop containing nucleoside triphosphate hydrolases"/>
    <property type="match status" value="1"/>
</dbReference>
<dbReference type="GO" id="GO:0005315">
    <property type="term" value="F:phosphate transmembrane transporter activity"/>
    <property type="evidence" value="ECO:0007669"/>
    <property type="project" value="InterPro"/>
</dbReference>
<dbReference type="GO" id="GO:0035435">
    <property type="term" value="P:phosphate ion transmembrane transport"/>
    <property type="evidence" value="ECO:0007669"/>
    <property type="project" value="InterPro"/>
</dbReference>
<accession>A0A7C4CBQ1</accession>
<evidence type="ECO:0000256" key="2">
    <source>
        <dbReference type="ARBA" id="ARBA00022741"/>
    </source>
</evidence>
<organism evidence="5">
    <name type="scientific">candidate division WOR-3 bacterium</name>
    <dbReference type="NCBI Taxonomy" id="2052148"/>
    <lineage>
        <taxon>Bacteria</taxon>
        <taxon>Bacteria division WOR-3</taxon>
    </lineage>
</organism>
<dbReference type="SMART" id="SM00382">
    <property type="entry name" value="AAA"/>
    <property type="match status" value="1"/>
</dbReference>